<sequence length="157" mass="18318">TRDIRVITACKEYLKHPHSDTDYLASRFVEWDDDVNTYRQILWGHRYAERHGTLWEGSGERVTEAADKCLANFKESQSLHLSQIYISQYYCRRCKKLNDSKYKPYCTGCTEIWKAEQQKKKKNSIQLAITRHLEKMDALAAKNTTLESKSSSSDSDL</sequence>
<proteinExistence type="predicted"/>
<comment type="caution">
    <text evidence="1">The sequence shown here is derived from an EMBL/GenBank/DDBJ whole genome shotgun (WGS) entry which is preliminary data.</text>
</comment>
<accession>A0A0F9FD31</accession>
<feature type="non-terminal residue" evidence="1">
    <location>
        <position position="1"/>
    </location>
</feature>
<evidence type="ECO:0000313" key="1">
    <source>
        <dbReference type="EMBL" id="KKL76331.1"/>
    </source>
</evidence>
<dbReference type="AlphaFoldDB" id="A0A0F9FD31"/>
<dbReference type="EMBL" id="LAZR01024080">
    <property type="protein sequence ID" value="KKL76331.1"/>
    <property type="molecule type" value="Genomic_DNA"/>
</dbReference>
<reference evidence="1" key="1">
    <citation type="journal article" date="2015" name="Nature">
        <title>Complex archaea that bridge the gap between prokaryotes and eukaryotes.</title>
        <authorList>
            <person name="Spang A."/>
            <person name="Saw J.H."/>
            <person name="Jorgensen S.L."/>
            <person name="Zaremba-Niedzwiedzka K."/>
            <person name="Martijn J."/>
            <person name="Lind A.E."/>
            <person name="van Eijk R."/>
            <person name="Schleper C."/>
            <person name="Guy L."/>
            <person name="Ettema T.J."/>
        </authorList>
    </citation>
    <scope>NUCLEOTIDE SEQUENCE</scope>
</reference>
<organism evidence="1">
    <name type="scientific">marine sediment metagenome</name>
    <dbReference type="NCBI Taxonomy" id="412755"/>
    <lineage>
        <taxon>unclassified sequences</taxon>
        <taxon>metagenomes</taxon>
        <taxon>ecological metagenomes</taxon>
    </lineage>
</organism>
<protein>
    <submittedName>
        <fullName evidence="1">Uncharacterized protein</fullName>
    </submittedName>
</protein>
<name>A0A0F9FD31_9ZZZZ</name>
<gene>
    <name evidence="1" type="ORF">LCGC14_2045920</name>
</gene>